<keyword evidence="1" id="KW-0812">Transmembrane</keyword>
<dbReference type="GeneID" id="111105381"/>
<reference evidence="4" key="1">
    <citation type="submission" date="2025-08" db="UniProtKB">
        <authorList>
            <consortium name="RefSeq"/>
        </authorList>
    </citation>
    <scope>IDENTIFICATION</scope>
    <source>
        <tissue evidence="4">Whole sample</tissue>
    </source>
</reference>
<dbReference type="Gene3D" id="2.170.300.10">
    <property type="entry name" value="Tie2 ligand-binding domain superfamily"/>
    <property type="match status" value="1"/>
</dbReference>
<proteinExistence type="predicted"/>
<gene>
    <name evidence="4" type="primary">LOC111105381</name>
</gene>
<evidence type="ECO:0000313" key="3">
    <source>
        <dbReference type="Proteomes" id="UP000694844"/>
    </source>
</evidence>
<dbReference type="AlphaFoldDB" id="A0A8B8AW76"/>
<name>A0A8B8AW76_CRAVI</name>
<evidence type="ECO:0000313" key="4">
    <source>
        <dbReference type="RefSeq" id="XP_022295356.1"/>
    </source>
</evidence>
<dbReference type="Proteomes" id="UP000694844">
    <property type="component" value="Chromosome 7"/>
</dbReference>
<feature type="signal peptide" evidence="2">
    <location>
        <begin position="1"/>
        <end position="27"/>
    </location>
</feature>
<sequence>MIKHQMCCVCFSITILFFLGNVPVTRLRCLSLKGSGKCSECSPGYVGIDCSRTCRYPNYGKGCQGVCNCDQQDCHAIEGCDQVTLVSTTKILYKFEGKQSTKSDGIRNTSIPIAITPMVPVDHTISSWNTRTQMSITFKDQISIFANLKNPFTITLITGILLFVIVVTVVLYKLHRRIQVNSREDIRKKPNCMYCSQLTNTEHGEDGHKFCNHVSSPVNTTDYETIEIPSDDSVSKNETTEISCPNSRQQTPICQSKKYLDEDVDLDNYLCPISVHTNEKPVLEDERDDGYLTVV</sequence>
<keyword evidence="2" id="KW-0732">Signal</keyword>
<dbReference type="KEGG" id="cvn:111105381"/>
<keyword evidence="1" id="KW-1133">Transmembrane helix</keyword>
<feature type="chain" id="PRO_5034375123" evidence="2">
    <location>
        <begin position="28"/>
        <end position="295"/>
    </location>
</feature>
<feature type="transmembrane region" description="Helical" evidence="1">
    <location>
        <begin position="152"/>
        <end position="174"/>
    </location>
</feature>
<evidence type="ECO:0000256" key="1">
    <source>
        <dbReference type="SAM" id="Phobius"/>
    </source>
</evidence>
<dbReference type="RefSeq" id="XP_022295356.1">
    <property type="nucleotide sequence ID" value="XM_022439648.1"/>
</dbReference>
<protein>
    <submittedName>
        <fullName evidence="4">Uncharacterized protein LOC111105381 isoform X1</fullName>
    </submittedName>
</protein>
<evidence type="ECO:0000256" key="2">
    <source>
        <dbReference type="SAM" id="SignalP"/>
    </source>
</evidence>
<organism evidence="3 4">
    <name type="scientific">Crassostrea virginica</name>
    <name type="common">Eastern oyster</name>
    <dbReference type="NCBI Taxonomy" id="6565"/>
    <lineage>
        <taxon>Eukaryota</taxon>
        <taxon>Metazoa</taxon>
        <taxon>Spiralia</taxon>
        <taxon>Lophotrochozoa</taxon>
        <taxon>Mollusca</taxon>
        <taxon>Bivalvia</taxon>
        <taxon>Autobranchia</taxon>
        <taxon>Pteriomorphia</taxon>
        <taxon>Ostreida</taxon>
        <taxon>Ostreoidea</taxon>
        <taxon>Ostreidae</taxon>
        <taxon>Crassostrea</taxon>
    </lineage>
</organism>
<accession>A0A8B8AW76</accession>
<keyword evidence="1" id="KW-0472">Membrane</keyword>
<keyword evidence="3" id="KW-1185">Reference proteome</keyword>